<accession>A0A7C8QN41</accession>
<feature type="region of interest" description="Disordered" evidence="10">
    <location>
        <begin position="278"/>
        <end position="303"/>
    </location>
</feature>
<keyword evidence="6 9" id="KW-0067">ATP-binding</keyword>
<evidence type="ECO:0000256" key="7">
    <source>
        <dbReference type="ARBA" id="ARBA00047919"/>
    </source>
</evidence>
<gene>
    <name evidence="13" type="ORF">TWF106_006881</name>
    <name evidence="14" type="ORF">TWF191_010859</name>
    <name evidence="12" type="ORF">TWF788_007065</name>
</gene>
<dbReference type="InterPro" id="IPR017441">
    <property type="entry name" value="Protein_kinase_ATP_BS"/>
</dbReference>
<dbReference type="FunFam" id="1.10.510.10:FF:000182">
    <property type="entry name" value="MAP kinase kinase kinase mkh1"/>
    <property type="match status" value="1"/>
</dbReference>
<evidence type="ECO:0000256" key="6">
    <source>
        <dbReference type="ARBA" id="ARBA00022840"/>
    </source>
</evidence>
<feature type="region of interest" description="Disordered" evidence="10">
    <location>
        <begin position="192"/>
        <end position="239"/>
    </location>
</feature>
<feature type="region of interest" description="Disordered" evidence="10">
    <location>
        <begin position="829"/>
        <end position="876"/>
    </location>
</feature>
<evidence type="ECO:0000256" key="10">
    <source>
        <dbReference type="SAM" id="MobiDB-lite"/>
    </source>
</evidence>
<name>A0A7C8QN41_ORBOL</name>
<dbReference type="FunFam" id="3.30.200.20:FF:000387">
    <property type="entry name" value="Serine/threonine-protein kinase STE11"/>
    <property type="match status" value="1"/>
</dbReference>
<feature type="region of interest" description="Disordered" evidence="10">
    <location>
        <begin position="395"/>
        <end position="614"/>
    </location>
</feature>
<reference evidence="15 16" key="1">
    <citation type="submission" date="2019-06" db="EMBL/GenBank/DDBJ databases">
        <authorList>
            <person name="Palmer J.M."/>
        </authorList>
    </citation>
    <scope>NUCLEOTIDE SEQUENCE [LARGE SCALE GENOMIC DNA]</scope>
    <source>
        <strain evidence="13 15">TWF106</strain>
        <strain evidence="14 17">TWF191</strain>
        <strain evidence="12 16">TWF788</strain>
    </source>
</reference>
<dbReference type="GO" id="GO:0004707">
    <property type="term" value="F:MAP kinase activity"/>
    <property type="evidence" value="ECO:0007669"/>
    <property type="project" value="UniProtKB-EC"/>
</dbReference>
<feature type="region of interest" description="Disordered" evidence="10">
    <location>
        <begin position="1067"/>
        <end position="1094"/>
    </location>
</feature>
<dbReference type="SUPFAM" id="SSF56112">
    <property type="entry name" value="Protein kinase-like (PK-like)"/>
    <property type="match status" value="1"/>
</dbReference>
<feature type="compositionally biased region" description="Low complexity" evidence="10">
    <location>
        <begin position="472"/>
        <end position="498"/>
    </location>
</feature>
<feature type="compositionally biased region" description="Acidic residues" evidence="10">
    <location>
        <begin position="1242"/>
        <end position="1253"/>
    </location>
</feature>
<dbReference type="GO" id="GO:0004709">
    <property type="term" value="F:MAP kinase kinase kinase activity"/>
    <property type="evidence" value="ECO:0007669"/>
    <property type="project" value="UniProtKB-ARBA"/>
</dbReference>
<feature type="compositionally biased region" description="Polar residues" evidence="10">
    <location>
        <begin position="53"/>
        <end position="62"/>
    </location>
</feature>
<feature type="domain" description="Protein kinase" evidence="11">
    <location>
        <begin position="1528"/>
        <end position="1793"/>
    </location>
</feature>
<feature type="region of interest" description="Disordered" evidence="10">
    <location>
        <begin position="944"/>
        <end position="1034"/>
    </location>
</feature>
<feature type="compositionally biased region" description="Polar residues" evidence="10">
    <location>
        <begin position="438"/>
        <end position="454"/>
    </location>
</feature>
<evidence type="ECO:0000313" key="15">
    <source>
        <dbReference type="Proteomes" id="UP000472727"/>
    </source>
</evidence>
<feature type="compositionally biased region" description="Polar residues" evidence="10">
    <location>
        <begin position="75"/>
        <end position="90"/>
    </location>
</feature>
<comment type="catalytic activity">
    <reaction evidence="7">
        <text>L-threonyl-[protein] + ATP = O-phospho-L-threonyl-[protein] + ADP + H(+)</text>
        <dbReference type="Rhea" id="RHEA:46608"/>
        <dbReference type="Rhea" id="RHEA-COMP:11060"/>
        <dbReference type="Rhea" id="RHEA-COMP:11605"/>
        <dbReference type="ChEBI" id="CHEBI:15378"/>
        <dbReference type="ChEBI" id="CHEBI:30013"/>
        <dbReference type="ChEBI" id="CHEBI:30616"/>
        <dbReference type="ChEBI" id="CHEBI:61977"/>
        <dbReference type="ChEBI" id="CHEBI:456216"/>
        <dbReference type="EC" id="2.7.11.24"/>
    </reaction>
    <physiologicalReaction direction="left-to-right" evidence="7">
        <dbReference type="Rhea" id="RHEA:46609"/>
    </physiologicalReaction>
</comment>
<feature type="compositionally biased region" description="Basic and acidic residues" evidence="10">
    <location>
        <begin position="1265"/>
        <end position="1274"/>
    </location>
</feature>
<dbReference type="PANTHER" id="PTHR48016:SF48">
    <property type="entry name" value="SERINE_THREONINE-PROTEIN KINASE BCK1_SLK1_SSP31"/>
    <property type="match status" value="1"/>
</dbReference>
<dbReference type="InterPro" id="IPR050538">
    <property type="entry name" value="MAP_kinase_kinase_kinase"/>
</dbReference>
<protein>
    <recommendedName>
        <fullName evidence="2">mitogen-activated protein kinase</fullName>
        <ecNumber evidence="2">2.7.11.24</ecNumber>
    </recommendedName>
</protein>
<feature type="compositionally biased region" description="Polar residues" evidence="10">
    <location>
        <begin position="205"/>
        <end position="214"/>
    </location>
</feature>
<evidence type="ECO:0000256" key="2">
    <source>
        <dbReference type="ARBA" id="ARBA00012411"/>
    </source>
</evidence>
<comment type="similarity">
    <text evidence="1">Belongs to the protein kinase superfamily. STE Ser/Thr protein kinase family. MAP kinase kinase kinase subfamily.</text>
</comment>
<dbReference type="PROSITE" id="PS50011">
    <property type="entry name" value="PROTEIN_KINASE_DOM"/>
    <property type="match status" value="1"/>
</dbReference>
<evidence type="ECO:0000313" key="12">
    <source>
        <dbReference type="EMBL" id="KAF3179258.1"/>
    </source>
</evidence>
<keyword evidence="5" id="KW-0418">Kinase</keyword>
<dbReference type="Proteomes" id="UP000472727">
    <property type="component" value="Unassembled WGS sequence"/>
</dbReference>
<dbReference type="SMART" id="SM00220">
    <property type="entry name" value="S_TKc"/>
    <property type="match status" value="1"/>
</dbReference>
<sequence>MDQPRPHTSHPAVPSTPGGYPRIDTQMANAAFQNVPPAYTAAAPGTLLIPQYDPSQPASYASSPIVGPSGRPRAATNTEIPSSNLGNLGNMTPVALFSSSALSRNPPPRPQNPTGLNPLPMQQPRHVSTPLHSNPDVSRPLQPNGSNPNLPFGIPPPPPKNENTWQSTWGKTHAREWESRPTIQTTFQNTYHPHGMPYQLPGSPLTAQPPSQINYAHAPIPHIPPPPSHPAPPLQSNQSLQPSQLVREAFHRTDSEPSEASSVFSKPEIDEAMTPLTLHTPSLTRHPHVLPVRSETPSSSAPLSAEDIASWTIEKVTTFLGDHHFAKEWQDAFRNLDIFGKEFLLIGQVNGYNLLYNSILPEVQSLYGQSAKQDRERYEARRLKKLVRSLAPAIDESPVTGSSSAPDKSPTLAPLSLIKRQNRNSTIPPGSDWAEQMRSVTQPPRTNITKSALSSLDFGGRRHSPSNSDVSLPLPNAPALQPNSKPSIPGSPQSSPSPIHATLVPRHGYSNSTDSTHSRPEGSRLVSDSILTKNRPKGRPSFGHDSPDIGKESVKDRGKAILGRIGRSWGKKQKDEFDESPTSPNQFGMQPPSMPYINSHNRSDSSLDRPSSATSIMSEYDTKIRGRGLLNPGPSVKTLLFFVTTNGKQFNLLDLTHAKDADTVRKLICHIVGIDDWESTKIYLTEVGQTEHEAPLTDQMLMLSRRHGDNLACVKFYVQEPAPPPGGKIMGLGINTSVSGSNLQTPIVRARSQSPVPPSPSRKQHDEGTLTALERGRTLWPEESLGGNDPQRTASTGPKINITEPISARLNAESIDTALDDIRSRSPINVGNGFGKKTPSHSKATSIDLPIHPSPGGESTLPYPDSPVSEKTSMVPPLSMPAEPTMIPRKATPQNNAAVTFAELHKQRTMTMENQKSKIRRKDHSIDDTKTQFSFTKVGTHVVDFDHPRTSPFEDKRHFESEVKTDRDRDSWKPLRKPPPPPSVESNTQRGLPLSYRKPIVDKNKPSRKRSVNQGRGSVAGNQEMSEKGKRQGLQVDAMSASGIAASLASAGLQGAGFGMTMGSVKPGVTRKGTQGSDASSSKSTPTSLPPLTLTSGRAMATVNFDKVGGGSPGKGGSPSSPGFTWGKGNMLFKIPDYSQEASPEAIDGNTTSFLRPDSMYCGGVSPAISPGAENPPPLPFNAGDFHDLEIKFTQTPTKPGKDDSDDDSDDGLFQKPLTREQKDSSESPVEKADSLKGETSQNEDDSGDDSDDFFQIPIPGRGKKSPEKPKASDDESNTIRKTVVFGSKDSFISPIQSSATPGSDERGSLSSPFPEYEQGDDNVNISPSPIKSRYPRPESFNADDTNVWASRPPAETLVHHLDAYFPDINLDEPIIEETAVVSDAIAEESNSPPASPLPSTSSHSTTMNALNRRAREQQPQMVTASEILSRTAEKSLGKQGLGRMKSIRETFREAHDMKRKVPSIIGTQTGRNVRNSTVMRRKSTKMFGAKLVELQAGAHAKKIASIAAATASLDNRSGIKRQATFKWFKGQLIGQGTYGKVYLGMNATTGEFLAVKQVEVTPNDSRKALINALNQEIETMKDLDHANIVQYLGCERKELSISIFLEYIPGGSVGSCLKKHGKFEESVVRDLTRQMLDGLAYLHREGILHRDLKGDNILLDLDGTCKISDFGISKKTEDIYGNDASNNMQGSVFWMAPEVVNPKKGQGYSAKVDIWSVGCVVLEMFAGRRPWENEETIGAIFKIGSEKKAPPVPDDVSQHVTPEAIAFMADCHTTEPSERPTAETLLTQHPFCAFDPNYNFLDTALYHKIYSFVNTSV</sequence>
<feature type="compositionally biased region" description="Basic and acidic residues" evidence="10">
    <location>
        <begin position="1218"/>
        <end position="1237"/>
    </location>
</feature>
<evidence type="ECO:0000256" key="5">
    <source>
        <dbReference type="ARBA" id="ARBA00022777"/>
    </source>
</evidence>
<dbReference type="InterPro" id="IPR011009">
    <property type="entry name" value="Kinase-like_dom_sf"/>
</dbReference>
<keyword evidence="3" id="KW-0808">Transferase</keyword>
<feature type="compositionally biased region" description="Polar residues" evidence="10">
    <location>
        <begin position="1012"/>
        <end position="1024"/>
    </location>
</feature>
<feature type="region of interest" description="Disordered" evidence="10">
    <location>
        <begin position="1166"/>
        <end position="1339"/>
    </location>
</feature>
<comment type="caution">
    <text evidence="13">The sequence shown here is derived from an EMBL/GenBank/DDBJ whole genome shotgun (WGS) entry which is preliminary data.</text>
</comment>
<proteinExistence type="inferred from homology"/>
<evidence type="ECO:0000313" key="14">
    <source>
        <dbReference type="EMBL" id="KAF3230156.1"/>
    </source>
</evidence>
<feature type="region of interest" description="Disordered" evidence="10">
    <location>
        <begin position="1"/>
        <end position="23"/>
    </location>
</feature>
<feature type="compositionally biased region" description="Basic and acidic residues" evidence="10">
    <location>
        <begin position="545"/>
        <end position="559"/>
    </location>
</feature>
<evidence type="ECO:0000259" key="11">
    <source>
        <dbReference type="PROSITE" id="PS50011"/>
    </source>
</evidence>
<dbReference type="PANTHER" id="PTHR48016">
    <property type="entry name" value="MAP KINASE KINASE KINASE SSK2-RELATED-RELATED"/>
    <property type="match status" value="1"/>
</dbReference>
<dbReference type="EMBL" id="JAABOE010000038">
    <property type="protein sequence ID" value="KAF3179258.1"/>
    <property type="molecule type" value="Genomic_DNA"/>
</dbReference>
<comment type="catalytic activity">
    <reaction evidence="8">
        <text>L-seryl-[protein] + ATP = O-phospho-L-seryl-[protein] + ADP + H(+)</text>
        <dbReference type="Rhea" id="RHEA:17989"/>
        <dbReference type="Rhea" id="RHEA-COMP:9863"/>
        <dbReference type="Rhea" id="RHEA-COMP:11604"/>
        <dbReference type="ChEBI" id="CHEBI:15378"/>
        <dbReference type="ChEBI" id="CHEBI:29999"/>
        <dbReference type="ChEBI" id="CHEBI:30616"/>
        <dbReference type="ChEBI" id="CHEBI:83421"/>
        <dbReference type="ChEBI" id="CHEBI:456216"/>
        <dbReference type="EC" id="2.7.11.24"/>
    </reaction>
    <physiologicalReaction direction="left-to-right" evidence="8">
        <dbReference type="Rhea" id="RHEA:17990"/>
    </physiologicalReaction>
</comment>
<dbReference type="GO" id="GO:0000196">
    <property type="term" value="P:cell integrity MAPK cascade"/>
    <property type="evidence" value="ECO:0007669"/>
    <property type="project" value="UniProtKB-ARBA"/>
</dbReference>
<dbReference type="EC" id="2.7.11.24" evidence="2"/>
<dbReference type="GO" id="GO:0005524">
    <property type="term" value="F:ATP binding"/>
    <property type="evidence" value="ECO:0007669"/>
    <property type="project" value="UniProtKB-UniRule"/>
</dbReference>
<dbReference type="PROSITE" id="PS00108">
    <property type="entry name" value="PROTEIN_KINASE_ST"/>
    <property type="match status" value="1"/>
</dbReference>
<keyword evidence="4 9" id="KW-0547">Nucleotide-binding</keyword>
<feature type="compositionally biased region" description="Polar residues" evidence="10">
    <location>
        <begin position="130"/>
        <end position="146"/>
    </location>
</feature>
<organism evidence="13 15">
    <name type="scientific">Orbilia oligospora</name>
    <name type="common">Nematode-trapping fungus</name>
    <name type="synonym">Arthrobotrys oligospora</name>
    <dbReference type="NCBI Taxonomy" id="2813651"/>
    <lineage>
        <taxon>Eukaryota</taxon>
        <taxon>Fungi</taxon>
        <taxon>Dikarya</taxon>
        <taxon>Ascomycota</taxon>
        <taxon>Pezizomycotina</taxon>
        <taxon>Orbiliomycetes</taxon>
        <taxon>Orbiliales</taxon>
        <taxon>Orbiliaceae</taxon>
        <taxon>Orbilia</taxon>
    </lineage>
</organism>
<dbReference type="EMBL" id="WIWS01000034">
    <property type="protein sequence ID" value="KAF3220140.1"/>
    <property type="molecule type" value="Genomic_DNA"/>
</dbReference>
<feature type="region of interest" description="Disordered" evidence="10">
    <location>
        <begin position="775"/>
        <end position="805"/>
    </location>
</feature>
<evidence type="ECO:0000256" key="1">
    <source>
        <dbReference type="ARBA" id="ARBA00006529"/>
    </source>
</evidence>
<feature type="region of interest" description="Disordered" evidence="10">
    <location>
        <begin position="48"/>
        <end position="166"/>
    </location>
</feature>
<dbReference type="Gene3D" id="1.10.510.10">
    <property type="entry name" value="Transferase(Phosphotransferase) domain 1"/>
    <property type="match status" value="1"/>
</dbReference>
<evidence type="ECO:0000313" key="16">
    <source>
        <dbReference type="Proteomes" id="UP000479691"/>
    </source>
</evidence>
<feature type="compositionally biased region" description="Basic and acidic residues" evidence="10">
    <location>
        <begin position="944"/>
        <end position="973"/>
    </location>
</feature>
<dbReference type="Proteomes" id="UP000483672">
    <property type="component" value="Unassembled WGS sequence"/>
</dbReference>
<feature type="compositionally biased region" description="Low complexity" evidence="10">
    <location>
        <begin position="1390"/>
        <end position="1406"/>
    </location>
</feature>
<dbReference type="Pfam" id="PF00069">
    <property type="entry name" value="Pkinase"/>
    <property type="match status" value="1"/>
</dbReference>
<feature type="compositionally biased region" description="Pro residues" evidence="10">
    <location>
        <begin position="221"/>
        <end position="233"/>
    </location>
</feature>
<evidence type="ECO:0000256" key="8">
    <source>
        <dbReference type="ARBA" id="ARBA00048130"/>
    </source>
</evidence>
<evidence type="ECO:0000313" key="17">
    <source>
        <dbReference type="Proteomes" id="UP000483672"/>
    </source>
</evidence>
<dbReference type="InterPro" id="IPR000719">
    <property type="entry name" value="Prot_kinase_dom"/>
</dbReference>
<evidence type="ECO:0000313" key="13">
    <source>
        <dbReference type="EMBL" id="KAF3220140.1"/>
    </source>
</evidence>
<dbReference type="InterPro" id="IPR008271">
    <property type="entry name" value="Ser/Thr_kinase_AS"/>
</dbReference>
<feature type="region of interest" description="Disordered" evidence="10">
    <location>
        <begin position="1386"/>
        <end position="1406"/>
    </location>
</feature>
<feature type="compositionally biased region" description="Low complexity" evidence="10">
    <location>
        <begin position="1080"/>
        <end position="1094"/>
    </location>
</feature>
<evidence type="ECO:0000256" key="9">
    <source>
        <dbReference type="PROSITE-ProRule" id="PRU10141"/>
    </source>
</evidence>
<dbReference type="Proteomes" id="UP000479691">
    <property type="component" value="Unassembled WGS sequence"/>
</dbReference>
<feature type="region of interest" description="Disordered" evidence="10">
    <location>
        <begin position="750"/>
        <end position="769"/>
    </location>
</feature>
<evidence type="ECO:0000256" key="4">
    <source>
        <dbReference type="ARBA" id="ARBA00022741"/>
    </source>
</evidence>
<dbReference type="EMBL" id="WIPF01000009">
    <property type="protein sequence ID" value="KAF3230156.1"/>
    <property type="molecule type" value="Genomic_DNA"/>
</dbReference>
<evidence type="ECO:0000256" key="3">
    <source>
        <dbReference type="ARBA" id="ARBA00022679"/>
    </source>
</evidence>
<feature type="binding site" evidence="9">
    <location>
        <position position="1557"/>
    </location>
    <ligand>
        <name>ATP</name>
        <dbReference type="ChEBI" id="CHEBI:30616"/>
    </ligand>
</feature>
<dbReference type="PROSITE" id="PS00107">
    <property type="entry name" value="PROTEIN_KINASE_ATP"/>
    <property type="match status" value="1"/>
</dbReference>